<evidence type="ECO:0000256" key="6">
    <source>
        <dbReference type="ARBA" id="ARBA00023002"/>
    </source>
</evidence>
<feature type="domain" description="Alcohol dehydrogenase-like C-terminal" evidence="8">
    <location>
        <begin position="93"/>
        <end position="156"/>
    </location>
</feature>
<dbReference type="GO" id="GO:0004022">
    <property type="term" value="F:alcohol dehydrogenase (NAD+) activity"/>
    <property type="evidence" value="ECO:0007669"/>
    <property type="project" value="UniProtKB-EC"/>
</dbReference>
<dbReference type="GO" id="GO:0046872">
    <property type="term" value="F:metal ion binding"/>
    <property type="evidence" value="ECO:0007669"/>
    <property type="project" value="UniProtKB-KW"/>
</dbReference>
<evidence type="ECO:0000313" key="11">
    <source>
        <dbReference type="Proteomes" id="UP000193498"/>
    </source>
</evidence>
<keyword evidence="7" id="KW-0520">NAD</keyword>
<dbReference type="Gene3D" id="3.40.50.720">
    <property type="entry name" value="NAD(P)-binding Rossmann-like Domain"/>
    <property type="match status" value="1"/>
</dbReference>
<dbReference type="PANTHER" id="PTHR42940:SF3">
    <property type="entry name" value="ALCOHOL DEHYDROGENASE 1-RELATED"/>
    <property type="match status" value="1"/>
</dbReference>
<dbReference type="InterPro" id="IPR013154">
    <property type="entry name" value="ADH-like_N"/>
</dbReference>
<comment type="similarity">
    <text evidence="2">Belongs to the zinc-containing alcohol dehydrogenase family.</text>
</comment>
<evidence type="ECO:0000259" key="8">
    <source>
        <dbReference type="Pfam" id="PF00107"/>
    </source>
</evidence>
<dbReference type="AlphaFoldDB" id="A0A1Y1Z9E3"/>
<dbReference type="PANTHER" id="PTHR42940">
    <property type="entry name" value="ALCOHOL DEHYDROGENASE 1-RELATED"/>
    <property type="match status" value="1"/>
</dbReference>
<dbReference type="Gene3D" id="3.90.180.10">
    <property type="entry name" value="Medium-chain alcohol dehydrogenases, catalytic domain"/>
    <property type="match status" value="2"/>
</dbReference>
<dbReference type="SUPFAM" id="SSF50129">
    <property type="entry name" value="GroES-like"/>
    <property type="match status" value="1"/>
</dbReference>
<comment type="cofactor">
    <cofactor evidence="1">
        <name>Zn(2+)</name>
        <dbReference type="ChEBI" id="CHEBI:29105"/>
    </cofactor>
</comment>
<dbReference type="InterPro" id="IPR013149">
    <property type="entry name" value="ADH-like_C"/>
</dbReference>
<reference evidence="10 11" key="1">
    <citation type="submission" date="2016-07" db="EMBL/GenBank/DDBJ databases">
        <title>Pervasive Adenine N6-methylation of Active Genes in Fungi.</title>
        <authorList>
            <consortium name="DOE Joint Genome Institute"/>
            <person name="Mondo S.J."/>
            <person name="Dannebaum R.O."/>
            <person name="Kuo R.C."/>
            <person name="Labutti K."/>
            <person name="Haridas S."/>
            <person name="Kuo A."/>
            <person name="Salamov A."/>
            <person name="Ahrendt S.R."/>
            <person name="Lipzen A."/>
            <person name="Sullivan W."/>
            <person name="Andreopoulos W.B."/>
            <person name="Clum A."/>
            <person name="Lindquist E."/>
            <person name="Daum C."/>
            <person name="Ramamoorthy G.K."/>
            <person name="Gryganskyi A."/>
            <person name="Culley D."/>
            <person name="Magnuson J.K."/>
            <person name="James T.Y."/>
            <person name="O'Malley M.A."/>
            <person name="Stajich J.E."/>
            <person name="Spatafora J.W."/>
            <person name="Visel A."/>
            <person name="Grigoriev I.V."/>
        </authorList>
    </citation>
    <scope>NUCLEOTIDE SEQUENCE [LARGE SCALE GENOMIC DNA]</scope>
    <source>
        <strain evidence="10 11">CBS 931.73</strain>
    </source>
</reference>
<evidence type="ECO:0000256" key="5">
    <source>
        <dbReference type="ARBA" id="ARBA00022833"/>
    </source>
</evidence>
<name>A0A1Y1Z9E3_9FUNG</name>
<dbReference type="Pfam" id="PF08240">
    <property type="entry name" value="ADH_N"/>
    <property type="match status" value="1"/>
</dbReference>
<evidence type="ECO:0000259" key="9">
    <source>
        <dbReference type="Pfam" id="PF08240"/>
    </source>
</evidence>
<dbReference type="InterPro" id="IPR011032">
    <property type="entry name" value="GroES-like_sf"/>
</dbReference>
<evidence type="ECO:0000313" key="10">
    <source>
        <dbReference type="EMBL" id="ORY06871.1"/>
    </source>
</evidence>
<dbReference type="InterPro" id="IPR036291">
    <property type="entry name" value="NAD(P)-bd_dom_sf"/>
</dbReference>
<dbReference type="Pfam" id="PF00107">
    <property type="entry name" value="ADH_zinc_N"/>
    <property type="match status" value="1"/>
</dbReference>
<dbReference type="SUPFAM" id="SSF51735">
    <property type="entry name" value="NAD(P)-binding Rossmann-fold domains"/>
    <property type="match status" value="1"/>
</dbReference>
<dbReference type="STRING" id="1314790.A0A1Y1Z9E3"/>
<evidence type="ECO:0000256" key="2">
    <source>
        <dbReference type="ARBA" id="ARBA00008072"/>
    </source>
</evidence>
<keyword evidence="6" id="KW-0560">Oxidoreductase</keyword>
<gene>
    <name evidence="10" type="ORF">K493DRAFT_344322</name>
</gene>
<evidence type="ECO:0000256" key="3">
    <source>
        <dbReference type="ARBA" id="ARBA00013190"/>
    </source>
</evidence>
<dbReference type="InParanoid" id="A0A1Y1Z9E3"/>
<dbReference type="OrthoDB" id="1879366at2759"/>
<proteinExistence type="inferred from homology"/>
<keyword evidence="5" id="KW-0862">Zinc</keyword>
<dbReference type="EMBL" id="MCFE01000013">
    <property type="protein sequence ID" value="ORY06871.1"/>
    <property type="molecule type" value="Genomic_DNA"/>
</dbReference>
<evidence type="ECO:0000256" key="4">
    <source>
        <dbReference type="ARBA" id="ARBA00022723"/>
    </source>
</evidence>
<keyword evidence="11" id="KW-1185">Reference proteome</keyword>
<organism evidence="10 11">
    <name type="scientific">Basidiobolus meristosporus CBS 931.73</name>
    <dbReference type="NCBI Taxonomy" id="1314790"/>
    <lineage>
        <taxon>Eukaryota</taxon>
        <taxon>Fungi</taxon>
        <taxon>Fungi incertae sedis</taxon>
        <taxon>Zoopagomycota</taxon>
        <taxon>Entomophthoromycotina</taxon>
        <taxon>Basidiobolomycetes</taxon>
        <taxon>Basidiobolales</taxon>
        <taxon>Basidiobolaceae</taxon>
        <taxon>Basidiobolus</taxon>
    </lineage>
</organism>
<keyword evidence="4" id="KW-0479">Metal-binding</keyword>
<sequence>MSQIPKTQKAAVIESHEKPVEIQTIPVPTPGPDDVLVKIEYTGICHTDLHAAEGDWPIPIVLTLVGSREGSELSGYSVDGSFQEYCVARGSHVAQMKPFQQAVDYTHRWGTVACITLPAGAKDTFPVSDLVLQQLTTRGSIVGNHQDLAEALDFAARGKVNYHYRVMGMDQTAQIYEDMQAGKIAGRISLDMHNH</sequence>
<feature type="domain" description="Alcohol dehydrogenase-like N-terminal" evidence="9">
    <location>
        <begin position="31"/>
        <end position="62"/>
    </location>
</feature>
<comment type="caution">
    <text evidence="10">The sequence shown here is derived from an EMBL/GenBank/DDBJ whole genome shotgun (WGS) entry which is preliminary data.</text>
</comment>
<dbReference type="GO" id="GO:0005737">
    <property type="term" value="C:cytoplasm"/>
    <property type="evidence" value="ECO:0007669"/>
    <property type="project" value="TreeGrafter"/>
</dbReference>
<dbReference type="Proteomes" id="UP000193498">
    <property type="component" value="Unassembled WGS sequence"/>
</dbReference>
<evidence type="ECO:0000256" key="1">
    <source>
        <dbReference type="ARBA" id="ARBA00001947"/>
    </source>
</evidence>
<dbReference type="EC" id="1.1.1.1" evidence="3"/>
<evidence type="ECO:0000256" key="7">
    <source>
        <dbReference type="ARBA" id="ARBA00023027"/>
    </source>
</evidence>
<accession>A0A1Y1Z9E3</accession>
<protein>
    <recommendedName>
        <fullName evidence="3">alcohol dehydrogenase</fullName>
        <ecNumber evidence="3">1.1.1.1</ecNumber>
    </recommendedName>
</protein>